<organism evidence="2 3">
    <name type="scientific">Symbiodinium necroappetens</name>
    <dbReference type="NCBI Taxonomy" id="1628268"/>
    <lineage>
        <taxon>Eukaryota</taxon>
        <taxon>Sar</taxon>
        <taxon>Alveolata</taxon>
        <taxon>Dinophyceae</taxon>
        <taxon>Suessiales</taxon>
        <taxon>Symbiodiniaceae</taxon>
        <taxon>Symbiodinium</taxon>
    </lineage>
</organism>
<gene>
    <name evidence="2" type="ORF">SNEC2469_LOCUS34683</name>
</gene>
<name>A0A813CJC1_9DINO</name>
<accession>A0A813CJC1</accession>
<dbReference type="OrthoDB" id="409361at2759"/>
<feature type="transmembrane region" description="Helical" evidence="1">
    <location>
        <begin position="39"/>
        <end position="59"/>
    </location>
</feature>
<keyword evidence="1" id="KW-0472">Membrane</keyword>
<dbReference type="EMBL" id="CAJNJA010096824">
    <property type="protein sequence ID" value="CAE7942480.1"/>
    <property type="molecule type" value="Genomic_DNA"/>
</dbReference>
<dbReference type="AlphaFoldDB" id="A0A813CJC1"/>
<comment type="caution">
    <text evidence="2">The sequence shown here is derived from an EMBL/GenBank/DDBJ whole genome shotgun (WGS) entry which is preliminary data.</text>
</comment>
<keyword evidence="1" id="KW-1133">Transmembrane helix</keyword>
<sequence>RRVDHDSYFAKRGGVKGRPASPVALFLDCSRAGYSDRHLIVLFVVFTLCAVHSLLVRWASLLEEGGINNGCIGYGDWSNLDEVCHQGPFLEQGWPVFLVIYFMVFFGALMDQGIIGAEELRKVRGRKLAARKRQAVWERFSRQLFTVDSIQKASPAKEVQRALYRFAQQNVPMPFLSTCELIDSELSLEDEVYVWPQSVLGRHESPSPFL</sequence>
<protein>
    <submittedName>
        <fullName evidence="2">Uncharacterized protein</fullName>
    </submittedName>
</protein>
<proteinExistence type="predicted"/>
<reference evidence="2" key="1">
    <citation type="submission" date="2021-02" db="EMBL/GenBank/DDBJ databases">
        <authorList>
            <person name="Dougan E. K."/>
            <person name="Rhodes N."/>
            <person name="Thang M."/>
            <person name="Chan C."/>
        </authorList>
    </citation>
    <scope>NUCLEOTIDE SEQUENCE</scope>
</reference>
<evidence type="ECO:0000256" key="1">
    <source>
        <dbReference type="SAM" id="Phobius"/>
    </source>
</evidence>
<feature type="transmembrane region" description="Helical" evidence="1">
    <location>
        <begin position="96"/>
        <end position="117"/>
    </location>
</feature>
<evidence type="ECO:0000313" key="3">
    <source>
        <dbReference type="Proteomes" id="UP000601435"/>
    </source>
</evidence>
<dbReference type="Proteomes" id="UP000601435">
    <property type="component" value="Unassembled WGS sequence"/>
</dbReference>
<keyword evidence="3" id="KW-1185">Reference proteome</keyword>
<feature type="non-terminal residue" evidence="2">
    <location>
        <position position="1"/>
    </location>
</feature>
<evidence type="ECO:0000313" key="2">
    <source>
        <dbReference type="EMBL" id="CAE7942480.1"/>
    </source>
</evidence>
<keyword evidence="1" id="KW-0812">Transmembrane</keyword>